<dbReference type="Gene3D" id="3.30.420.40">
    <property type="match status" value="1"/>
</dbReference>
<dbReference type="AlphaFoldDB" id="A0A1Y2EZ61"/>
<organism evidence="1 2">
    <name type="scientific">Leucosporidium creatinivorum</name>
    <dbReference type="NCBI Taxonomy" id="106004"/>
    <lineage>
        <taxon>Eukaryota</taxon>
        <taxon>Fungi</taxon>
        <taxon>Dikarya</taxon>
        <taxon>Basidiomycota</taxon>
        <taxon>Pucciniomycotina</taxon>
        <taxon>Microbotryomycetes</taxon>
        <taxon>Leucosporidiales</taxon>
        <taxon>Leucosporidium</taxon>
    </lineage>
</organism>
<dbReference type="InParanoid" id="A0A1Y2EZ61"/>
<dbReference type="OrthoDB" id="2963168at2759"/>
<evidence type="ECO:0000313" key="1">
    <source>
        <dbReference type="EMBL" id="ORY76554.1"/>
    </source>
</evidence>
<dbReference type="InterPro" id="IPR043129">
    <property type="entry name" value="ATPase_NBD"/>
</dbReference>
<dbReference type="PANTHER" id="PTHR14187">
    <property type="entry name" value="ALPHA KINASE/ELONGATION FACTOR 2 KINASE"/>
    <property type="match status" value="1"/>
</dbReference>
<name>A0A1Y2EZ61_9BASI</name>
<accession>A0A1Y2EZ61</accession>
<dbReference type="PANTHER" id="PTHR14187:SF5">
    <property type="entry name" value="HEAT SHOCK 70 KDA PROTEIN 12A"/>
    <property type="match status" value="1"/>
</dbReference>
<dbReference type="STRING" id="106004.A0A1Y2EZ61"/>
<sequence length="557" mass="61890">MQGQIRQILTWPGSHETYRKVPTCILYHQTSPNEEAQVVAWGLEAKSATIREGFYKMEWFKLFLDPNVLRDGRMSSTARLPDLPFGKEPIDIIVDYLTCLWRYAKERITEEIGSIADLEAADVLLTVPAQWDAAGCQIMREAAIKAGMVQSARAGDKAWRDRLRIITEPEAAAIHSSTLSTLHRLRASQSFIICDAGGGTVDCASYKLIGQLSQLEIAEMCSRTGVNAGSLFLDLRFEALVKNLLQHHPVHLDPPSLLAFRHAFSETDKLAYLGVPDDDTSFRFNCFNIEDGHDPTCGLEYGELVIPGHVLRRDVFDPVVDQVLALIQQQLDKTPGKKVNALILVGGFAASAYLFARVQEHFGPSINVIARPQDCDVATLQGAARYGLGLVGGKAAVSSVISPRSYIMKVKLPAEEVDRYQRPGFITLNDAGIEVCENRLSYLVAKGAVLRKGQRLRSRFCKYSRGPTDSLFTAILYVSDSDEIYRYTDQGETYELCRWTVDLSTLPAFYYNSQHSTGGFYTEFDLGLILDSAEVLGVLLNDDGEECGRATFEYIGQ</sequence>
<dbReference type="CDD" id="cd10170">
    <property type="entry name" value="ASKHA_NBD_HSP70"/>
    <property type="match status" value="1"/>
</dbReference>
<gene>
    <name evidence="1" type="ORF">BCR35DRAFT_305802</name>
</gene>
<dbReference type="EMBL" id="MCGR01000034">
    <property type="protein sequence ID" value="ORY76554.1"/>
    <property type="molecule type" value="Genomic_DNA"/>
</dbReference>
<protein>
    <submittedName>
        <fullName evidence="1">Actin-like ATPase domain-containing protein</fullName>
    </submittedName>
</protein>
<dbReference type="SUPFAM" id="SSF53067">
    <property type="entry name" value="Actin-like ATPase domain"/>
    <property type="match status" value="2"/>
</dbReference>
<evidence type="ECO:0000313" key="2">
    <source>
        <dbReference type="Proteomes" id="UP000193467"/>
    </source>
</evidence>
<dbReference type="Proteomes" id="UP000193467">
    <property type="component" value="Unassembled WGS sequence"/>
</dbReference>
<keyword evidence="2" id="KW-1185">Reference proteome</keyword>
<reference evidence="1 2" key="1">
    <citation type="submission" date="2016-07" db="EMBL/GenBank/DDBJ databases">
        <title>Pervasive Adenine N6-methylation of Active Genes in Fungi.</title>
        <authorList>
            <consortium name="DOE Joint Genome Institute"/>
            <person name="Mondo S.J."/>
            <person name="Dannebaum R.O."/>
            <person name="Kuo R.C."/>
            <person name="Labutti K."/>
            <person name="Haridas S."/>
            <person name="Kuo A."/>
            <person name="Salamov A."/>
            <person name="Ahrendt S.R."/>
            <person name="Lipzen A."/>
            <person name="Sullivan W."/>
            <person name="Andreopoulos W.B."/>
            <person name="Clum A."/>
            <person name="Lindquist E."/>
            <person name="Daum C."/>
            <person name="Ramamoorthy G.K."/>
            <person name="Gryganskyi A."/>
            <person name="Culley D."/>
            <person name="Magnuson J.K."/>
            <person name="James T.Y."/>
            <person name="O'Malley M.A."/>
            <person name="Stajich J.E."/>
            <person name="Spatafora J.W."/>
            <person name="Visel A."/>
            <person name="Grigoriev I.V."/>
        </authorList>
    </citation>
    <scope>NUCLEOTIDE SEQUENCE [LARGE SCALE GENOMIC DNA]</scope>
    <source>
        <strain evidence="1 2">62-1032</strain>
    </source>
</reference>
<proteinExistence type="predicted"/>
<comment type="caution">
    <text evidence="1">The sequence shown here is derived from an EMBL/GenBank/DDBJ whole genome shotgun (WGS) entry which is preliminary data.</text>
</comment>